<evidence type="ECO:0000313" key="2">
    <source>
        <dbReference type="EMBL" id="EFX91330.1"/>
    </source>
</evidence>
<dbReference type="EMBL" id="AEVG01000112">
    <property type="protein sequence ID" value="EFX91330.1"/>
    <property type="molecule type" value="Genomic_DNA"/>
</dbReference>
<proteinExistence type="predicted"/>
<comment type="caution">
    <text evidence="2">The sequence shown here is derived from an EMBL/GenBank/DDBJ whole genome shotgun (WGS) entry which is preliminary data.</text>
</comment>
<accession>E8KII4</accession>
<reference evidence="2 3" key="1">
    <citation type="submission" date="2011-01" db="EMBL/GenBank/DDBJ databases">
        <authorList>
            <person name="Muzny D."/>
            <person name="Qin X."/>
            <person name="Deng J."/>
            <person name="Jiang H."/>
            <person name="Liu Y."/>
            <person name="Qu J."/>
            <person name="Song X.-Z."/>
            <person name="Zhang L."/>
            <person name="Thornton R."/>
            <person name="Coyle M."/>
            <person name="Francisco L."/>
            <person name="Jackson L."/>
            <person name="Javaid M."/>
            <person name="Korchina V."/>
            <person name="Kovar C."/>
            <person name="Mata R."/>
            <person name="Mathew T."/>
            <person name="Ngo R."/>
            <person name="Nguyen L."/>
            <person name="Nguyen N."/>
            <person name="Okwuonu G."/>
            <person name="Ongeri F."/>
            <person name="Pham C."/>
            <person name="Simmons D."/>
            <person name="Wilczek-Boney K."/>
            <person name="Hale W."/>
            <person name="Jakkamsetti A."/>
            <person name="Pham P."/>
            <person name="Ruth R."/>
            <person name="San Lucas F."/>
            <person name="Warren J."/>
            <person name="Zhang J."/>
            <person name="Zhao Z."/>
            <person name="Zhou C."/>
            <person name="Zhu D."/>
            <person name="Lee S."/>
            <person name="Bess C."/>
            <person name="Blankenburg K."/>
            <person name="Forbes L."/>
            <person name="Fu Q."/>
            <person name="Gubbala S."/>
            <person name="Hirani K."/>
            <person name="Jayaseelan J.C."/>
            <person name="Lara F."/>
            <person name="Munidasa M."/>
            <person name="Palculict T."/>
            <person name="Patil S."/>
            <person name="Pu L.-L."/>
            <person name="Saada N."/>
            <person name="Tang L."/>
            <person name="Weissenberger G."/>
            <person name="Zhu Y."/>
            <person name="Hemphill L."/>
            <person name="Shang Y."/>
            <person name="Youmans B."/>
            <person name="Ayvaz T."/>
            <person name="Ross M."/>
            <person name="Santibanez J."/>
            <person name="Aqrawi P."/>
            <person name="Gross S."/>
            <person name="Joshi V."/>
            <person name="Fowler G."/>
            <person name="Nazareth L."/>
            <person name="Reid J."/>
            <person name="Worley K."/>
            <person name="Petrosino J."/>
            <person name="Highlander S."/>
            <person name="Gibbs R."/>
        </authorList>
    </citation>
    <scope>NUCLEOTIDE SEQUENCE [LARGE SCALE GENOMIC DNA]</scope>
    <source>
        <strain evidence="2 3">ATCC 25976</strain>
    </source>
</reference>
<evidence type="ECO:0000256" key="1">
    <source>
        <dbReference type="SAM" id="Phobius"/>
    </source>
</evidence>
<organism evidence="2 3">
    <name type="scientific">Actinobacillus ureae ATCC 25976</name>
    <dbReference type="NCBI Taxonomy" id="887324"/>
    <lineage>
        <taxon>Bacteria</taxon>
        <taxon>Pseudomonadati</taxon>
        <taxon>Pseudomonadota</taxon>
        <taxon>Gammaproteobacteria</taxon>
        <taxon>Pasteurellales</taxon>
        <taxon>Pasteurellaceae</taxon>
        <taxon>Actinobacillus</taxon>
    </lineage>
</organism>
<evidence type="ECO:0000313" key="3">
    <source>
        <dbReference type="Proteomes" id="UP000005467"/>
    </source>
</evidence>
<keyword evidence="3" id="KW-1185">Reference proteome</keyword>
<keyword evidence="1" id="KW-0812">Transmembrane</keyword>
<evidence type="ECO:0008006" key="4">
    <source>
        <dbReference type="Google" id="ProtNLM"/>
    </source>
</evidence>
<dbReference type="Proteomes" id="UP000005467">
    <property type="component" value="Unassembled WGS sequence"/>
</dbReference>
<protein>
    <recommendedName>
        <fullName evidence="4">Efflux transporter, RND family, MFP subunit</fullName>
    </recommendedName>
</protein>
<sequence>MKLKPIITALVLAGITTAGYFYFSSSDEAQQIHYITEPVTRNTIDKSVLATGSVRASKRTEVGAQVSGKIINRSKKVI</sequence>
<gene>
    <name evidence="2" type="ORF">HMPREF0027_1651</name>
</gene>
<dbReference type="HOGENOM" id="CLU_2614074_0_0_6"/>
<keyword evidence="1" id="KW-1133">Transmembrane helix</keyword>
<keyword evidence="1" id="KW-0472">Membrane</keyword>
<feature type="transmembrane region" description="Helical" evidence="1">
    <location>
        <begin position="6"/>
        <end position="23"/>
    </location>
</feature>
<dbReference type="AlphaFoldDB" id="E8KII4"/>
<name>E8KII4_9PAST</name>